<name>T0YNG0_9ZZZZ</name>
<protein>
    <submittedName>
        <fullName evidence="1">Uncharacterized protein</fullName>
    </submittedName>
</protein>
<dbReference type="EMBL" id="AUZX01013751">
    <property type="protein sequence ID" value="EQD34573.1"/>
    <property type="molecule type" value="Genomic_DNA"/>
</dbReference>
<dbReference type="AlphaFoldDB" id="T0YNG0"/>
<dbReference type="InterPro" id="IPR036890">
    <property type="entry name" value="HATPase_C_sf"/>
</dbReference>
<evidence type="ECO:0000313" key="1">
    <source>
        <dbReference type="EMBL" id="EQD34573.1"/>
    </source>
</evidence>
<proteinExistence type="predicted"/>
<feature type="non-terminal residue" evidence="1">
    <location>
        <position position="97"/>
    </location>
</feature>
<reference evidence="1" key="1">
    <citation type="submission" date="2013-08" db="EMBL/GenBank/DDBJ databases">
        <authorList>
            <person name="Mendez C."/>
            <person name="Richter M."/>
            <person name="Ferrer M."/>
            <person name="Sanchez J."/>
        </authorList>
    </citation>
    <scope>NUCLEOTIDE SEQUENCE</scope>
</reference>
<gene>
    <name evidence="1" type="ORF">B1A_18627</name>
</gene>
<comment type="caution">
    <text evidence="1">The sequence shown here is derived from an EMBL/GenBank/DDBJ whole genome shotgun (WGS) entry which is preliminary data.</text>
</comment>
<accession>T0YNG0</accession>
<dbReference type="SUPFAM" id="SSF55874">
    <property type="entry name" value="ATPase domain of HSP90 chaperone/DNA topoisomerase II/histidine kinase"/>
    <property type="match status" value="1"/>
</dbReference>
<sequence>MNVITKFYLNHDSTGTLFFKRIKIIDDGEGMDLNKLIHVLTHIGGSDKESFSKDPSFQTKYGRPLIGRLGIGMLSVAASCSEFIVRTKNKGSMREFK</sequence>
<reference evidence="1" key="2">
    <citation type="journal article" date="2014" name="ISME J.">
        <title>Microbial stratification in low pH oxic and suboxic macroscopic growths along an acid mine drainage.</title>
        <authorList>
            <person name="Mendez-Garcia C."/>
            <person name="Mesa V."/>
            <person name="Sprenger R.R."/>
            <person name="Richter M."/>
            <person name="Diez M.S."/>
            <person name="Solano J."/>
            <person name="Bargiela R."/>
            <person name="Golyshina O.V."/>
            <person name="Manteca A."/>
            <person name="Ramos J.L."/>
            <person name="Gallego J.R."/>
            <person name="Llorente I."/>
            <person name="Martins Dos Santos V.A."/>
            <person name="Jensen O.N."/>
            <person name="Pelaez A.I."/>
            <person name="Sanchez J."/>
            <person name="Ferrer M."/>
        </authorList>
    </citation>
    <scope>NUCLEOTIDE SEQUENCE</scope>
</reference>
<dbReference type="Pfam" id="PF13589">
    <property type="entry name" value="HATPase_c_3"/>
    <property type="match status" value="1"/>
</dbReference>
<organism evidence="1">
    <name type="scientific">mine drainage metagenome</name>
    <dbReference type="NCBI Taxonomy" id="410659"/>
    <lineage>
        <taxon>unclassified sequences</taxon>
        <taxon>metagenomes</taxon>
        <taxon>ecological metagenomes</taxon>
    </lineage>
</organism>
<dbReference type="Gene3D" id="3.30.565.10">
    <property type="entry name" value="Histidine kinase-like ATPase, C-terminal domain"/>
    <property type="match status" value="1"/>
</dbReference>